<dbReference type="Pfam" id="PF12450">
    <property type="entry name" value="vWF_A"/>
    <property type="match status" value="1"/>
</dbReference>
<dbReference type="SUPFAM" id="SSF53300">
    <property type="entry name" value="vWA-like"/>
    <property type="match status" value="1"/>
</dbReference>
<feature type="chain" id="PRO_5038446817" description="VWFA domain-containing protein" evidence="2">
    <location>
        <begin position="24"/>
        <end position="518"/>
    </location>
</feature>
<name>A0A255GAC6_9ACTN</name>
<evidence type="ECO:0000259" key="3">
    <source>
        <dbReference type="PROSITE" id="PS50234"/>
    </source>
</evidence>
<dbReference type="InterPro" id="IPR036465">
    <property type="entry name" value="vWFA_dom_sf"/>
</dbReference>
<dbReference type="EMBL" id="NMVO01000014">
    <property type="protein sequence ID" value="OYO12877.1"/>
    <property type="molecule type" value="Genomic_DNA"/>
</dbReference>
<evidence type="ECO:0000313" key="5">
    <source>
        <dbReference type="Proteomes" id="UP000215896"/>
    </source>
</evidence>
<comment type="caution">
    <text evidence="4">The sequence shown here is derived from an EMBL/GenBank/DDBJ whole genome shotgun (WGS) entry which is preliminary data.</text>
</comment>
<dbReference type="PANTHER" id="PTHR10579:SF43">
    <property type="entry name" value="ZINC FINGER (C3HC4-TYPE RING FINGER) FAMILY PROTEIN"/>
    <property type="match status" value="1"/>
</dbReference>
<dbReference type="RefSeq" id="WP_094355190.1">
    <property type="nucleotide sequence ID" value="NZ_NMVK01000001.1"/>
</dbReference>
<gene>
    <name evidence="4" type="ORF">CGZ94_13380</name>
</gene>
<organism evidence="4 5">
    <name type="scientific">Enemella evansiae</name>
    <dbReference type="NCBI Taxonomy" id="2016499"/>
    <lineage>
        <taxon>Bacteria</taxon>
        <taxon>Bacillati</taxon>
        <taxon>Actinomycetota</taxon>
        <taxon>Actinomycetes</taxon>
        <taxon>Propionibacteriales</taxon>
        <taxon>Propionibacteriaceae</taxon>
        <taxon>Enemella</taxon>
    </lineage>
</organism>
<keyword evidence="2" id="KW-0732">Signal</keyword>
<feature type="compositionally biased region" description="Pro residues" evidence="1">
    <location>
        <begin position="66"/>
        <end position="78"/>
    </location>
</feature>
<reference evidence="4 5" key="1">
    <citation type="submission" date="2017-07" db="EMBL/GenBank/DDBJ databases">
        <title>Draft whole genome sequences of clinical Proprionibacteriaceae strains.</title>
        <authorList>
            <person name="Bernier A.-M."/>
            <person name="Bernard K."/>
            <person name="Domingo M.-C."/>
        </authorList>
    </citation>
    <scope>NUCLEOTIDE SEQUENCE [LARGE SCALE GENOMIC DNA]</scope>
    <source>
        <strain evidence="4 5">NML 030167</strain>
    </source>
</reference>
<dbReference type="Proteomes" id="UP000215896">
    <property type="component" value="Unassembled WGS sequence"/>
</dbReference>
<feature type="signal peptide" evidence="2">
    <location>
        <begin position="1"/>
        <end position="23"/>
    </location>
</feature>
<keyword evidence="5" id="KW-1185">Reference proteome</keyword>
<dbReference type="Pfam" id="PF00092">
    <property type="entry name" value="VWA"/>
    <property type="match status" value="1"/>
</dbReference>
<dbReference type="SMART" id="SM00327">
    <property type="entry name" value="VWA"/>
    <property type="match status" value="1"/>
</dbReference>
<feature type="compositionally biased region" description="Low complexity" evidence="1">
    <location>
        <begin position="37"/>
        <end position="53"/>
    </location>
</feature>
<dbReference type="Gene3D" id="3.40.50.410">
    <property type="entry name" value="von Willebrand factor, type A domain"/>
    <property type="match status" value="1"/>
</dbReference>
<dbReference type="InterPro" id="IPR051266">
    <property type="entry name" value="CLCR"/>
</dbReference>
<feature type="region of interest" description="Disordered" evidence="1">
    <location>
        <begin position="26"/>
        <end position="98"/>
    </location>
</feature>
<evidence type="ECO:0000256" key="1">
    <source>
        <dbReference type="SAM" id="MobiDB-lite"/>
    </source>
</evidence>
<dbReference type="PROSITE" id="PS50234">
    <property type="entry name" value="VWFA"/>
    <property type="match status" value="1"/>
</dbReference>
<evidence type="ECO:0000256" key="2">
    <source>
        <dbReference type="SAM" id="SignalP"/>
    </source>
</evidence>
<dbReference type="PANTHER" id="PTHR10579">
    <property type="entry name" value="CALCIUM-ACTIVATED CHLORIDE CHANNEL REGULATOR"/>
    <property type="match status" value="1"/>
</dbReference>
<proteinExistence type="predicted"/>
<dbReference type="InterPro" id="IPR021908">
    <property type="entry name" value="YfbK_C"/>
</dbReference>
<dbReference type="AlphaFoldDB" id="A0A255GAC6"/>
<dbReference type="Pfam" id="PF12034">
    <property type="entry name" value="YfbK_C"/>
    <property type="match status" value="1"/>
</dbReference>
<dbReference type="InterPro" id="IPR002035">
    <property type="entry name" value="VWF_A"/>
</dbReference>
<feature type="domain" description="VWFA" evidence="3">
    <location>
        <begin position="177"/>
        <end position="355"/>
    </location>
</feature>
<protein>
    <recommendedName>
        <fullName evidence="3">VWFA domain-containing protein</fullName>
    </recommendedName>
</protein>
<sequence>MPVPPLARFALAPIAALSLTLLAGCSGQTASPSIGVAAPPNARPADAPARAPRTQQVEPPDRGDRPPPTAPPTGPPSSNPSVDPRSDNRSTFALDVDTGSWTRARAQLSNDRRPDRSQVRTEEFVNSFEQGYRRPADGLAVQIDGTGVPAFESPPTRVLRVGVQAAEQDPRTRPPANLTFVIDVSGSMAAPERLGLVKSSLNQLVGALRPDDTVGIVVYSDNTRVVLGPTRAARADRIRGVIDDLRTEGSTNVEAGLALGYEQALAQRREGALNRVVLLSDGVANVGNTGPEAILQTIGKAAQQRIDLVTVGFGLDSYNDTLMEQLADRGNGFHAYVDDEIEARRIFVQRLASTLVVTARDAKAQVSFDPDQVESYRLLGYENRDVADEDFRDDSVDGGEVGAGHSVTALYEVTLRPGGVPVRPLATATIRYQHPDTRAPIERSAELNALQLAQSPAQASPGLQQSIAVAELAESLRGTGWASRRTPAAVATDCAAVAARIGDPASAELADLARRAAG</sequence>
<evidence type="ECO:0000313" key="4">
    <source>
        <dbReference type="EMBL" id="OYO12877.1"/>
    </source>
</evidence>
<dbReference type="InterPro" id="IPR022156">
    <property type="entry name" value="Uncharacterised_YfbK_N"/>
</dbReference>
<dbReference type="OrthoDB" id="9805121at2"/>
<accession>A0A255GAC6</accession>